<evidence type="ECO:0000313" key="2">
    <source>
        <dbReference type="EMBL" id="CPT09997.1"/>
    </source>
</evidence>
<evidence type="ECO:0000313" key="3">
    <source>
        <dbReference type="Proteomes" id="UP000038487"/>
    </source>
</evidence>
<evidence type="ECO:0008006" key="4">
    <source>
        <dbReference type="Google" id="ProtNLM"/>
    </source>
</evidence>
<feature type="region of interest" description="Disordered" evidence="1">
    <location>
        <begin position="28"/>
        <end position="59"/>
    </location>
</feature>
<comment type="caution">
    <text evidence="2">The sequence shown here is derived from an EMBL/GenBank/DDBJ whole genome shotgun (WGS) entry which is preliminary data.</text>
</comment>
<dbReference type="PROSITE" id="PS51257">
    <property type="entry name" value="PROKAR_LIPOPROTEIN"/>
    <property type="match status" value="1"/>
</dbReference>
<dbReference type="InterPro" id="IPR024520">
    <property type="entry name" value="DUF3558"/>
</dbReference>
<dbReference type="EMBL" id="CSUW01000002">
    <property type="protein sequence ID" value="CPT09997.1"/>
    <property type="molecule type" value="Genomic_DNA"/>
</dbReference>
<sequence>MKTKWTAVVAVSTALVAGCTHDGIQGIPTAGSTSTSSSAPSSSVNTSSPTTSTKRDPVKGTTFDACSAITDADVVAWGVNPDKRDAHTTAFGQNVRGCIWDGPKWGIKVYAVDTSLSQLEQSNDRWDRHEQVSVGARSGWLIHDINGASCSVSIPSQQAIATVQVDLNLDLTRQRYDQCPLALQIMKQIEPKIP</sequence>
<organism evidence="2 3">
    <name type="scientific">Mycobacteroides abscessus</name>
    <dbReference type="NCBI Taxonomy" id="36809"/>
    <lineage>
        <taxon>Bacteria</taxon>
        <taxon>Bacillati</taxon>
        <taxon>Actinomycetota</taxon>
        <taxon>Actinomycetes</taxon>
        <taxon>Mycobacteriales</taxon>
        <taxon>Mycobacteriaceae</taxon>
        <taxon>Mycobacteroides</taxon>
    </lineage>
</organism>
<feature type="compositionally biased region" description="Low complexity" evidence="1">
    <location>
        <begin position="28"/>
        <end position="52"/>
    </location>
</feature>
<dbReference type="Pfam" id="PF12079">
    <property type="entry name" value="DUF3558"/>
    <property type="match status" value="1"/>
</dbReference>
<protein>
    <recommendedName>
        <fullName evidence="4">DUF3558 domain-containing protein</fullName>
    </recommendedName>
</protein>
<reference evidence="2 3" key="1">
    <citation type="submission" date="2015-03" db="EMBL/GenBank/DDBJ databases">
        <authorList>
            <consortium name="Pathogen Informatics"/>
            <person name="Murphy D."/>
        </authorList>
    </citation>
    <scope>NUCLEOTIDE SEQUENCE [LARGE SCALE GENOMIC DNA]</scope>
    <source>
        <strain evidence="2 3">PAP036</strain>
    </source>
</reference>
<dbReference type="AlphaFoldDB" id="A0AB33T122"/>
<evidence type="ECO:0000256" key="1">
    <source>
        <dbReference type="SAM" id="MobiDB-lite"/>
    </source>
</evidence>
<dbReference type="Proteomes" id="UP000038487">
    <property type="component" value="Unassembled WGS sequence"/>
</dbReference>
<name>A0AB33T122_9MYCO</name>
<dbReference type="RefSeq" id="WP_074246761.1">
    <property type="nucleotide sequence ID" value="NZ_CP014961.1"/>
</dbReference>
<gene>
    <name evidence="2" type="ORF">ERS075527_01013</name>
</gene>
<proteinExistence type="predicted"/>
<accession>A0AB33T122</accession>